<dbReference type="InterPro" id="IPR017137">
    <property type="entry name" value="Arg-tRNA-P_Trfase_1_euk"/>
</dbReference>
<evidence type="ECO:0000259" key="7">
    <source>
        <dbReference type="Pfam" id="PF04376"/>
    </source>
</evidence>
<feature type="domain" description="N-end aminoacyl transferase N-terminal" evidence="7">
    <location>
        <begin position="18"/>
        <end position="88"/>
    </location>
</feature>
<evidence type="ECO:0000256" key="2">
    <source>
        <dbReference type="ARBA" id="ARBA00022679"/>
    </source>
</evidence>
<dbReference type="PANTHER" id="PTHR21367">
    <property type="entry name" value="ARGININE-TRNA-PROTEIN TRANSFERASE 1"/>
    <property type="match status" value="1"/>
</dbReference>
<keyword evidence="4 5" id="KW-0012">Acyltransferase</keyword>
<evidence type="ECO:0000256" key="5">
    <source>
        <dbReference type="PIRNR" id="PIRNR037207"/>
    </source>
</evidence>
<reference evidence="9" key="1">
    <citation type="journal article" date="2020" name="Fungal Divers.">
        <title>Resolving the Mortierellaceae phylogeny through synthesis of multi-gene phylogenetics and phylogenomics.</title>
        <authorList>
            <person name="Vandepol N."/>
            <person name="Liber J."/>
            <person name="Desiro A."/>
            <person name="Na H."/>
            <person name="Kennedy M."/>
            <person name="Barry K."/>
            <person name="Grigoriev I.V."/>
            <person name="Miller A.N."/>
            <person name="O'Donnell K."/>
            <person name="Stajich J.E."/>
            <person name="Bonito G."/>
        </authorList>
    </citation>
    <scope>NUCLEOTIDE SEQUENCE</scope>
    <source>
        <strain evidence="9">NRRL 28262</strain>
    </source>
</reference>
<dbReference type="Pfam" id="PF04377">
    <property type="entry name" value="ATE_C"/>
    <property type="match status" value="1"/>
</dbReference>
<accession>A0AAD4DCM1</accession>
<feature type="compositionally biased region" description="Basic and acidic residues" evidence="6">
    <location>
        <begin position="431"/>
        <end position="441"/>
    </location>
</feature>
<dbReference type="AlphaFoldDB" id="A0AAD4DCM1"/>
<organism evidence="9 10">
    <name type="scientific">Linnemannia exigua</name>
    <dbReference type="NCBI Taxonomy" id="604196"/>
    <lineage>
        <taxon>Eukaryota</taxon>
        <taxon>Fungi</taxon>
        <taxon>Fungi incertae sedis</taxon>
        <taxon>Mucoromycota</taxon>
        <taxon>Mortierellomycotina</taxon>
        <taxon>Mortierellomycetes</taxon>
        <taxon>Mortierellales</taxon>
        <taxon>Mortierellaceae</taxon>
        <taxon>Linnemannia</taxon>
    </lineage>
</organism>
<dbReference type="InterPro" id="IPR030700">
    <property type="entry name" value="N-end_Aminoacyl_Trfase"/>
</dbReference>
<evidence type="ECO:0000259" key="8">
    <source>
        <dbReference type="Pfam" id="PF04377"/>
    </source>
</evidence>
<feature type="region of interest" description="Disordered" evidence="6">
    <location>
        <begin position="413"/>
        <end position="478"/>
    </location>
</feature>
<comment type="catalytic activity">
    <reaction evidence="5">
        <text>an N-terminal L-alpha-aminoacyl-[protein] + L-arginyl-tRNA(Arg) = an N-terminal L-arginyl-L-aminoacyl-[protein] + tRNA(Arg) + H(+)</text>
        <dbReference type="Rhea" id="RHEA:10208"/>
        <dbReference type="Rhea" id="RHEA-COMP:9658"/>
        <dbReference type="Rhea" id="RHEA-COMP:9673"/>
        <dbReference type="Rhea" id="RHEA-COMP:10636"/>
        <dbReference type="Rhea" id="RHEA-COMP:10638"/>
        <dbReference type="ChEBI" id="CHEBI:15378"/>
        <dbReference type="ChEBI" id="CHEBI:78442"/>
        <dbReference type="ChEBI" id="CHEBI:78513"/>
        <dbReference type="ChEBI" id="CHEBI:78597"/>
        <dbReference type="ChEBI" id="CHEBI:83562"/>
        <dbReference type="EC" id="2.3.2.8"/>
    </reaction>
</comment>
<evidence type="ECO:0000313" key="10">
    <source>
        <dbReference type="Proteomes" id="UP001194580"/>
    </source>
</evidence>
<feature type="region of interest" description="Disordered" evidence="6">
    <location>
        <begin position="113"/>
        <end position="144"/>
    </location>
</feature>
<dbReference type="GO" id="GO:0005737">
    <property type="term" value="C:cytoplasm"/>
    <property type="evidence" value="ECO:0007669"/>
    <property type="project" value="TreeGrafter"/>
</dbReference>
<feature type="compositionally biased region" description="Low complexity" evidence="6">
    <location>
        <begin position="415"/>
        <end position="428"/>
    </location>
</feature>
<keyword evidence="2 5" id="KW-0808">Transferase</keyword>
<name>A0AAD4DCM1_9FUNG</name>
<evidence type="ECO:0000313" key="9">
    <source>
        <dbReference type="EMBL" id="KAG0273424.1"/>
    </source>
</evidence>
<dbReference type="InterPro" id="IPR007472">
    <property type="entry name" value="N-end_Aminoacyl_Trfase_C"/>
</dbReference>
<dbReference type="PANTHER" id="PTHR21367:SF1">
    <property type="entry name" value="ARGINYL-TRNA--PROTEIN TRANSFERASE 1"/>
    <property type="match status" value="1"/>
</dbReference>
<feature type="compositionally biased region" description="Pro residues" evidence="6">
    <location>
        <begin position="458"/>
        <end position="472"/>
    </location>
</feature>
<comment type="similarity">
    <text evidence="1 5">Belongs to the R-transferase family.</text>
</comment>
<keyword evidence="3 5" id="KW-0833">Ubl conjugation pathway</keyword>
<dbReference type="PIRSF" id="PIRSF037207">
    <property type="entry name" value="ATE1_euk"/>
    <property type="match status" value="1"/>
</dbReference>
<evidence type="ECO:0000256" key="4">
    <source>
        <dbReference type="ARBA" id="ARBA00023315"/>
    </source>
</evidence>
<sequence>MSEQPFSIIKPVGFTIASCGYCHSDNSAHVYGAFAYKLTSQDYQDLIDHGWRRYGLYLYKPNLRDSCCRQYTIRLSASEFKPSKGQRRTVARINRYMKNQYVPLKISRESMVREDTGALDEHSPSPEPAHGAAHGPRRKSLSPSLGKVETSYTDFLQTIHATDMDRMESGSDWKQFKVVLEPARFTQEKYDLYCDYQKGIHHVPSSLLSRESFENSVARSPLVSESFNQEALGFSGYGTYHQCYYVDSRLVAVAVLDILPRCISSDYFYYDPSLSSLSLGKYSTLREIALVQDIKAIPGYESMEYYTMGHYVHSAHKTHYKTMYHPSFLLDPETYDWMPFVKCENILQSKRYYSFSESERFHPRVKGLLITMAAERRAREKSQGSKGSSPSSNESGHMEVDLTSDAERLSAQVQNNHPSGNNNSNGNGIDEEGHKRKRSDDISLTPKELMRGGKRPSLTPPPSSSLLPPPGMMNPDDVTDRHLSQLVVFQGDRASMLTDSEAFKNNKDVAKAMRDYYAAIGPDLAPRMLIFA</sequence>
<dbReference type="Pfam" id="PF04376">
    <property type="entry name" value="ATE_N"/>
    <property type="match status" value="1"/>
</dbReference>
<keyword evidence="10" id="KW-1185">Reference proteome</keyword>
<evidence type="ECO:0000256" key="1">
    <source>
        <dbReference type="ARBA" id="ARBA00009991"/>
    </source>
</evidence>
<protein>
    <recommendedName>
        <fullName evidence="5">Arginyl-tRNA--protein transferase 1</fullName>
        <shortName evidence="5">Arginyltransferase 1</shortName>
        <shortName evidence="5">R-transferase 1</shortName>
        <ecNumber evidence="5">2.3.2.8</ecNumber>
    </recommendedName>
    <alternativeName>
        <fullName evidence="5">Arginine-tRNA--protein transferase 1</fullName>
    </alternativeName>
</protein>
<evidence type="ECO:0000256" key="6">
    <source>
        <dbReference type="SAM" id="MobiDB-lite"/>
    </source>
</evidence>
<comment type="function">
    <text evidence="5">Involved in the post-translational conjugation of arginine to the N-terminal aspartate or glutamate of a protein. This arginylation is required for degradation of the protein via the ubiquitin pathway.</text>
</comment>
<dbReference type="Proteomes" id="UP001194580">
    <property type="component" value="Unassembled WGS sequence"/>
</dbReference>
<proteinExistence type="inferred from homology"/>
<evidence type="ECO:0000256" key="3">
    <source>
        <dbReference type="ARBA" id="ARBA00022786"/>
    </source>
</evidence>
<dbReference type="GO" id="GO:0004057">
    <property type="term" value="F:arginyl-tRNA--protein transferase activity"/>
    <property type="evidence" value="ECO:0007669"/>
    <property type="project" value="UniProtKB-EC"/>
</dbReference>
<feature type="compositionally biased region" description="Basic and acidic residues" evidence="6">
    <location>
        <begin position="113"/>
        <end position="124"/>
    </location>
</feature>
<feature type="domain" description="N-end rule aminoacyl transferase C-terminal" evidence="8">
    <location>
        <begin position="188"/>
        <end position="330"/>
    </location>
</feature>
<feature type="compositionally biased region" description="Low complexity" evidence="6">
    <location>
        <begin position="384"/>
        <end position="395"/>
    </location>
</feature>
<dbReference type="EC" id="2.3.2.8" evidence="5"/>
<dbReference type="InterPro" id="IPR007471">
    <property type="entry name" value="N-end_Aminoacyl_Trfase_N"/>
</dbReference>
<comment type="caution">
    <text evidence="9">The sequence shown here is derived from an EMBL/GenBank/DDBJ whole genome shotgun (WGS) entry which is preliminary data.</text>
</comment>
<feature type="region of interest" description="Disordered" evidence="6">
    <location>
        <begin position="376"/>
        <end position="399"/>
    </location>
</feature>
<gene>
    <name evidence="9" type="primary">ATE1_2</name>
    <name evidence="9" type="ORF">BGZ95_010752</name>
</gene>
<dbReference type="EMBL" id="JAAAIL010000747">
    <property type="protein sequence ID" value="KAG0273424.1"/>
    <property type="molecule type" value="Genomic_DNA"/>
</dbReference>